<dbReference type="EMBL" id="JAKXMK010000043">
    <property type="protein sequence ID" value="MCH6171482.1"/>
    <property type="molecule type" value="Genomic_DNA"/>
</dbReference>
<dbReference type="Gene3D" id="2.60.40.2230">
    <property type="entry name" value="Uncharacterised protein YcnI-like PF07987, DUF1775"/>
    <property type="match status" value="1"/>
</dbReference>
<feature type="transmembrane region" description="Helical" evidence="2">
    <location>
        <begin position="221"/>
        <end position="245"/>
    </location>
</feature>
<gene>
    <name evidence="4" type="ORF">MMF94_37815</name>
</gene>
<dbReference type="Pfam" id="PF07987">
    <property type="entry name" value="DUF1775"/>
    <property type="match status" value="1"/>
</dbReference>
<dbReference type="RefSeq" id="WP_241042284.1">
    <property type="nucleotide sequence ID" value="NZ_BAAAJF010000038.1"/>
</dbReference>
<dbReference type="InterPro" id="IPR038507">
    <property type="entry name" value="YcnI-like_sf"/>
</dbReference>
<protein>
    <submittedName>
        <fullName evidence="4">YcnI family protein</fullName>
    </submittedName>
</protein>
<evidence type="ECO:0000313" key="4">
    <source>
        <dbReference type="EMBL" id="MCH6171482.1"/>
    </source>
</evidence>
<feature type="domain" description="YncI copper-binding" evidence="3">
    <location>
        <begin position="40"/>
        <end position="189"/>
    </location>
</feature>
<dbReference type="CDD" id="cd08545">
    <property type="entry name" value="YcnI_like"/>
    <property type="match status" value="1"/>
</dbReference>
<comment type="caution">
    <text evidence="4">The sequence shown here is derived from an EMBL/GenBank/DDBJ whole genome shotgun (WGS) entry which is preliminary data.</text>
</comment>
<evidence type="ECO:0000313" key="5">
    <source>
        <dbReference type="Proteomes" id="UP001299970"/>
    </source>
</evidence>
<evidence type="ECO:0000259" key="3">
    <source>
        <dbReference type="Pfam" id="PF07987"/>
    </source>
</evidence>
<dbReference type="Proteomes" id="UP001299970">
    <property type="component" value="Unassembled WGS sequence"/>
</dbReference>
<reference evidence="4 5" key="1">
    <citation type="submission" date="2022-03" db="EMBL/GenBank/DDBJ databases">
        <title>Pseudonocardia alaer sp. nov., a novel actinomycete isolated from reed forest soil.</title>
        <authorList>
            <person name="Wang L."/>
        </authorList>
    </citation>
    <scope>NUCLEOTIDE SEQUENCE [LARGE SCALE GENOMIC DNA]</scope>
    <source>
        <strain evidence="4 5">Y-16303</strain>
    </source>
</reference>
<evidence type="ECO:0000256" key="1">
    <source>
        <dbReference type="SAM" id="MobiDB-lite"/>
    </source>
</evidence>
<dbReference type="InterPro" id="IPR012533">
    <property type="entry name" value="YcnI-copper_dom"/>
</dbReference>
<proteinExistence type="predicted"/>
<name>A0ABS9TSE4_9PSEU</name>
<feature type="region of interest" description="Disordered" evidence="1">
    <location>
        <begin position="170"/>
        <end position="220"/>
    </location>
</feature>
<feature type="compositionally biased region" description="Low complexity" evidence="1">
    <location>
        <begin position="197"/>
        <end position="220"/>
    </location>
</feature>
<accession>A0ABS9TSE4</accession>
<organism evidence="4 5">
    <name type="scientific">Pseudonocardia alaniniphila</name>
    <dbReference type="NCBI Taxonomy" id="75291"/>
    <lineage>
        <taxon>Bacteria</taxon>
        <taxon>Bacillati</taxon>
        <taxon>Actinomycetota</taxon>
        <taxon>Actinomycetes</taxon>
        <taxon>Pseudonocardiales</taxon>
        <taxon>Pseudonocardiaceae</taxon>
        <taxon>Pseudonocardia</taxon>
    </lineage>
</organism>
<evidence type="ECO:0000256" key="2">
    <source>
        <dbReference type="SAM" id="Phobius"/>
    </source>
</evidence>
<keyword evidence="2" id="KW-1133">Transmembrane helix</keyword>
<keyword evidence="2" id="KW-0472">Membrane</keyword>
<sequence>MSDTAVGVEVRKRRWALRAGLAGLGAVVATLAFAVPASAHVKVSGTDAVQAGSGVVTFRVPTESATASTTGLQITFPANTPFTSVDTQPKAGWTATVEKKPLAHPEPGEDGSTITQYVSQVDFKATSPASAIPPGQFDMFNLSVGPFPKASTVSFGALQTYSDGTTVNWDEQSADGTTEPAHPAPVLTLSPGGSGMSAAGVSTAGVTTGTTGQESSSGSSWTGIAGLVLGIVALVISAAALALALTRRRTTAGS</sequence>
<keyword evidence="2" id="KW-0812">Transmembrane</keyword>
<keyword evidence="5" id="KW-1185">Reference proteome</keyword>